<dbReference type="GO" id="GO:0030246">
    <property type="term" value="F:carbohydrate binding"/>
    <property type="evidence" value="ECO:0007669"/>
    <property type="project" value="UniProtKB-KW"/>
</dbReference>
<evidence type="ECO:0000256" key="3">
    <source>
        <dbReference type="SAM" id="MobiDB-lite"/>
    </source>
</evidence>
<dbReference type="Proteomes" id="UP000283509">
    <property type="component" value="Unassembled WGS sequence"/>
</dbReference>
<dbReference type="PROSITE" id="PS50041">
    <property type="entry name" value="C_TYPE_LECTIN_2"/>
    <property type="match status" value="1"/>
</dbReference>
<evidence type="ECO:0000313" key="6">
    <source>
        <dbReference type="Proteomes" id="UP000283509"/>
    </source>
</evidence>
<organism evidence="5 6">
    <name type="scientific">Penaeus vannamei</name>
    <name type="common">Whiteleg shrimp</name>
    <name type="synonym">Litopenaeus vannamei</name>
    <dbReference type="NCBI Taxonomy" id="6689"/>
    <lineage>
        <taxon>Eukaryota</taxon>
        <taxon>Metazoa</taxon>
        <taxon>Ecdysozoa</taxon>
        <taxon>Arthropoda</taxon>
        <taxon>Crustacea</taxon>
        <taxon>Multicrustacea</taxon>
        <taxon>Malacostraca</taxon>
        <taxon>Eumalacostraca</taxon>
        <taxon>Eucarida</taxon>
        <taxon>Decapoda</taxon>
        <taxon>Dendrobranchiata</taxon>
        <taxon>Penaeoidea</taxon>
        <taxon>Penaeidae</taxon>
        <taxon>Penaeus</taxon>
    </lineage>
</organism>
<keyword evidence="6" id="KW-1185">Reference proteome</keyword>
<feature type="region of interest" description="Disordered" evidence="3">
    <location>
        <begin position="25"/>
        <end position="46"/>
    </location>
</feature>
<comment type="caution">
    <text evidence="5">The sequence shown here is derived from an EMBL/GenBank/DDBJ whole genome shotgun (WGS) entry which is preliminary data.</text>
</comment>
<reference evidence="5 6" key="1">
    <citation type="submission" date="2018-04" db="EMBL/GenBank/DDBJ databases">
        <authorList>
            <person name="Zhang X."/>
            <person name="Yuan J."/>
            <person name="Li F."/>
            <person name="Xiang J."/>
        </authorList>
    </citation>
    <scope>NUCLEOTIDE SEQUENCE [LARGE SCALE GENOMIC DNA]</scope>
    <source>
        <tissue evidence="5">Muscle</tissue>
    </source>
</reference>
<dbReference type="EMBL" id="QCYY01002542">
    <property type="protein sequence ID" value="ROT69625.1"/>
    <property type="molecule type" value="Genomic_DNA"/>
</dbReference>
<dbReference type="Gene3D" id="4.10.400.10">
    <property type="entry name" value="Low-density Lipoprotein Receptor"/>
    <property type="match status" value="1"/>
</dbReference>
<dbReference type="AlphaFoldDB" id="A0A3R7M814"/>
<name>A0A3R7M814_PENVA</name>
<dbReference type="CDD" id="cd00037">
    <property type="entry name" value="CLECT"/>
    <property type="match status" value="1"/>
</dbReference>
<dbReference type="PROSITE" id="PS50068">
    <property type="entry name" value="LDLRA_2"/>
    <property type="match status" value="1"/>
</dbReference>
<proteinExistence type="predicted"/>
<dbReference type="SUPFAM" id="SSF56436">
    <property type="entry name" value="C-type lectin-like"/>
    <property type="match status" value="1"/>
</dbReference>
<dbReference type="SUPFAM" id="SSF57424">
    <property type="entry name" value="LDL receptor-like module"/>
    <property type="match status" value="1"/>
</dbReference>
<evidence type="ECO:0000256" key="1">
    <source>
        <dbReference type="ARBA" id="ARBA00023157"/>
    </source>
</evidence>
<dbReference type="InterPro" id="IPR016186">
    <property type="entry name" value="C-type_lectin-like/link_sf"/>
</dbReference>
<dbReference type="Gene3D" id="3.10.100.10">
    <property type="entry name" value="Mannose-Binding Protein A, subunit A"/>
    <property type="match status" value="1"/>
</dbReference>
<sequence length="342" mass="37720">MEANPTQRADFPTGRRIQDLEGYCKTGGSHGNPSSGHRDPCPRSPGRGGVSHQLECAESRQCVYGNYICDGGNDCPDGSDEAEDLCQAWSHGDSMCGKGYIACTNFGSLSCYDVLSYCSQTHPPCESDLDKRICEILISGKLQPLSSFNTEEISQVTFEVVEALHDLFLSQVNVTFGHPDCPVPYTLVGGRCVSIFFPAKVDWGAAKAFCSIVGGDLLTLQHPEDFHALVTHLQKNNMVTDFWLGGFLRNQTEGWTWLDDAPVELGSPFWALRHTEECHKRNITLKGNITLHVNEGECYYYTQAPQNPPVGHCLALTYGNYFYMSDELCLEKRSPLCVAAAP</sequence>
<gene>
    <name evidence="5" type="ORF">C7M84_012160</name>
</gene>
<dbReference type="InterPro" id="IPR023415">
    <property type="entry name" value="LDLR_class-A_CS"/>
</dbReference>
<dbReference type="Pfam" id="PF00059">
    <property type="entry name" value="Lectin_C"/>
    <property type="match status" value="1"/>
</dbReference>
<evidence type="ECO:0000256" key="2">
    <source>
        <dbReference type="PROSITE-ProRule" id="PRU00124"/>
    </source>
</evidence>
<dbReference type="InterPro" id="IPR002172">
    <property type="entry name" value="LDrepeatLR_classA_rpt"/>
</dbReference>
<dbReference type="SMART" id="SM00192">
    <property type="entry name" value="LDLa"/>
    <property type="match status" value="1"/>
</dbReference>
<evidence type="ECO:0000313" key="5">
    <source>
        <dbReference type="EMBL" id="ROT69625.1"/>
    </source>
</evidence>
<feature type="domain" description="C-type lectin" evidence="4">
    <location>
        <begin position="188"/>
        <end position="278"/>
    </location>
</feature>
<dbReference type="OrthoDB" id="6344713at2759"/>
<dbReference type="Pfam" id="PF00057">
    <property type="entry name" value="Ldl_recept_a"/>
    <property type="match status" value="1"/>
</dbReference>
<protein>
    <submittedName>
        <fullName evidence="5">C type lectin containing domain protein</fullName>
    </submittedName>
</protein>
<keyword evidence="1" id="KW-1015">Disulfide bond</keyword>
<dbReference type="InterPro" id="IPR036055">
    <property type="entry name" value="LDL_receptor-like_sf"/>
</dbReference>
<dbReference type="InterPro" id="IPR016187">
    <property type="entry name" value="CTDL_fold"/>
</dbReference>
<comment type="caution">
    <text evidence="2">Lacks conserved residue(s) required for the propagation of feature annotation.</text>
</comment>
<dbReference type="CDD" id="cd00112">
    <property type="entry name" value="LDLa"/>
    <property type="match status" value="1"/>
</dbReference>
<keyword evidence="5" id="KW-0430">Lectin</keyword>
<accession>A0A3R7M814</accession>
<dbReference type="PROSITE" id="PS01209">
    <property type="entry name" value="LDLRA_1"/>
    <property type="match status" value="1"/>
</dbReference>
<evidence type="ECO:0000259" key="4">
    <source>
        <dbReference type="PROSITE" id="PS50041"/>
    </source>
</evidence>
<reference evidence="5 6" key="2">
    <citation type="submission" date="2019-01" db="EMBL/GenBank/DDBJ databases">
        <title>The decoding of complex shrimp genome reveals the adaptation for benthos swimmer, frequently molting mechanism and breeding impact on genome.</title>
        <authorList>
            <person name="Sun Y."/>
            <person name="Gao Y."/>
            <person name="Yu Y."/>
        </authorList>
    </citation>
    <scope>NUCLEOTIDE SEQUENCE [LARGE SCALE GENOMIC DNA]</scope>
    <source>
        <tissue evidence="5">Muscle</tissue>
    </source>
</reference>
<dbReference type="InterPro" id="IPR001304">
    <property type="entry name" value="C-type_lectin-like"/>
</dbReference>